<evidence type="ECO:0000256" key="1">
    <source>
        <dbReference type="SAM" id="MobiDB-lite"/>
    </source>
</evidence>
<evidence type="ECO:0000313" key="2">
    <source>
        <dbReference type="EMBL" id="MBA9021391.1"/>
    </source>
</evidence>
<comment type="caution">
    <text evidence="2">The sequence shown here is derived from an EMBL/GenBank/DDBJ whole genome shotgun (WGS) entry which is preliminary data.</text>
</comment>
<dbReference type="EMBL" id="JACJHZ010000015">
    <property type="protein sequence ID" value="MBA9021391.1"/>
    <property type="molecule type" value="Genomic_DNA"/>
</dbReference>
<feature type="region of interest" description="Disordered" evidence="1">
    <location>
        <begin position="1"/>
        <end position="35"/>
    </location>
</feature>
<proteinExistence type="predicted"/>
<accession>A0ABR6C8P8</accession>
<feature type="compositionally biased region" description="Polar residues" evidence="1">
    <location>
        <begin position="25"/>
        <end position="35"/>
    </location>
</feature>
<protein>
    <submittedName>
        <fullName evidence="2">Uncharacterized protein</fullName>
    </submittedName>
</protein>
<name>A0ABR6C8P8_9HYPH</name>
<feature type="compositionally biased region" description="Basic and acidic residues" evidence="1">
    <location>
        <begin position="9"/>
        <end position="22"/>
    </location>
</feature>
<keyword evidence="3" id="KW-1185">Reference proteome</keyword>
<dbReference type="Proteomes" id="UP000587524">
    <property type="component" value="Unassembled WGS sequence"/>
</dbReference>
<evidence type="ECO:0000313" key="3">
    <source>
        <dbReference type="Proteomes" id="UP000587524"/>
    </source>
</evidence>
<organism evidence="2 3">
    <name type="scientific">Aminobacter ciceronei</name>
    <dbReference type="NCBI Taxonomy" id="150723"/>
    <lineage>
        <taxon>Bacteria</taxon>
        <taxon>Pseudomonadati</taxon>
        <taxon>Pseudomonadota</taxon>
        <taxon>Alphaproteobacteria</taxon>
        <taxon>Hyphomicrobiales</taxon>
        <taxon>Phyllobacteriaceae</taxon>
        <taxon>Aminobacter</taxon>
    </lineage>
</organism>
<reference evidence="2 3" key="1">
    <citation type="submission" date="2020-08" db="EMBL/GenBank/DDBJ databases">
        <title>Genomic Encyclopedia of Type Strains, Phase IV (KMG-IV): sequencing the most valuable type-strain genomes for metagenomic binning, comparative biology and taxonomic classification.</title>
        <authorList>
            <person name="Goeker M."/>
        </authorList>
    </citation>
    <scope>NUCLEOTIDE SEQUENCE [LARGE SCALE GENOMIC DNA]</scope>
    <source>
        <strain evidence="2 3">DSM 17455</strain>
    </source>
</reference>
<sequence>MALQLKSGGKTDKVFGARERPDQGVQGQVGENVSH</sequence>
<gene>
    <name evidence="2" type="ORF">HNQ97_003397</name>
</gene>